<organism evidence="1 2">
    <name type="scientific">Dethiosulfovibrio salsuginis</name>
    <dbReference type="NCBI Taxonomy" id="561720"/>
    <lineage>
        <taxon>Bacteria</taxon>
        <taxon>Thermotogati</taxon>
        <taxon>Synergistota</taxon>
        <taxon>Synergistia</taxon>
        <taxon>Synergistales</taxon>
        <taxon>Dethiosulfovibrionaceae</taxon>
        <taxon>Dethiosulfovibrio</taxon>
    </lineage>
</organism>
<accession>A0A1X7J3J0</accession>
<dbReference type="AlphaFoldDB" id="A0A1X7J3J0"/>
<dbReference type="NCBIfam" id="NF041618">
    <property type="entry name" value="T2SS_M_SYNERG"/>
    <property type="match status" value="1"/>
</dbReference>
<protein>
    <submittedName>
        <fullName evidence="1">Type II secretion system (T2SS), protein M</fullName>
    </submittedName>
</protein>
<dbReference type="Proteomes" id="UP000193355">
    <property type="component" value="Unassembled WGS sequence"/>
</dbReference>
<dbReference type="EMBL" id="FXBB01000007">
    <property type="protein sequence ID" value="SMG21373.1"/>
    <property type="molecule type" value="Genomic_DNA"/>
</dbReference>
<dbReference type="RefSeq" id="WP_085544112.1">
    <property type="nucleotide sequence ID" value="NZ_FXBB01000007.1"/>
</dbReference>
<gene>
    <name evidence="1" type="ORF">SAMN06275492_10749</name>
</gene>
<evidence type="ECO:0000313" key="1">
    <source>
        <dbReference type="EMBL" id="SMG21373.1"/>
    </source>
</evidence>
<dbReference type="STRING" id="561720.SAMN06275492_10749"/>
<reference evidence="2" key="1">
    <citation type="submission" date="2017-04" db="EMBL/GenBank/DDBJ databases">
        <authorList>
            <person name="Varghese N."/>
            <person name="Submissions S."/>
        </authorList>
    </citation>
    <scope>NUCLEOTIDE SEQUENCE [LARGE SCALE GENOMIC DNA]</scope>
    <source>
        <strain evidence="2">USBA 82</strain>
    </source>
</reference>
<sequence length="159" mass="17285">MKLPQLAALSAVPRELVKPALAAFCAVSLWAVGLSVWAGNSSLDSSIALHQRRMDQLVDVVYRYRSLSDREKRPALTEDPIVVVSSLIGTMGLKDNLVQISSMSRGLNVQLGRMYMEKTLDFLAELEKRGLSVESAEVRAVPEGGARMLSLTLVVTVAS</sequence>
<name>A0A1X7J3J0_9BACT</name>
<dbReference type="OrthoDB" id="9842027at2"/>
<dbReference type="InterPro" id="IPR048116">
    <property type="entry name" value="T2SS_GspM_synerg"/>
</dbReference>
<keyword evidence="2" id="KW-1185">Reference proteome</keyword>
<evidence type="ECO:0000313" key="2">
    <source>
        <dbReference type="Proteomes" id="UP000193355"/>
    </source>
</evidence>
<proteinExistence type="predicted"/>